<dbReference type="SFLD" id="SFLDG01144">
    <property type="entry name" value="C2.B.4:_PGP_Like"/>
    <property type="match status" value="1"/>
</dbReference>
<organism evidence="1 2">
    <name type="scientific">Candidatus Ruthenibacterium avium</name>
    <dbReference type="NCBI Taxonomy" id="2838751"/>
    <lineage>
        <taxon>Bacteria</taxon>
        <taxon>Bacillati</taxon>
        <taxon>Bacillota</taxon>
        <taxon>Clostridia</taxon>
        <taxon>Eubacteriales</taxon>
        <taxon>Oscillospiraceae</taxon>
        <taxon>Ruthenibacterium</taxon>
    </lineage>
</organism>
<dbReference type="SFLD" id="SFLDG01140">
    <property type="entry name" value="C2.B:_Phosphomannomutase_and_P"/>
    <property type="match status" value="1"/>
</dbReference>
<comment type="caution">
    <text evidence="1">The sequence shown here is derived from an EMBL/GenBank/DDBJ whole genome shotgun (WGS) entry which is preliminary data.</text>
</comment>
<dbReference type="PANTHER" id="PTHR10000:SF8">
    <property type="entry name" value="HAD SUPERFAMILY HYDROLASE-LIKE, TYPE 3"/>
    <property type="match status" value="1"/>
</dbReference>
<protein>
    <submittedName>
        <fullName evidence="1">Cof-type HAD-IIB family hydrolase</fullName>
    </submittedName>
</protein>
<dbReference type="InterPro" id="IPR000150">
    <property type="entry name" value="Cof"/>
</dbReference>
<dbReference type="InterPro" id="IPR023214">
    <property type="entry name" value="HAD_sf"/>
</dbReference>
<sequence>MNYRMIVLDLDDTLLKDDRTVSEMTRRRLLEAQQQGTVVVLASGRPTYAMQHLAQELCLAQYGGYLISFNGARITACENGAVLSSVDISHAQMCQLFDLAQQQNVYIQTYTEDHILVSKDNEYTQIEKEITGMDVVECADFKAEIPKTAVKAMMLEHPDRLKQVEQALRPVIKDELYMTITKPFFLEFMNPAVDKGKSLVTLAAHLGISMEQVIAVGDSYNDISMIEAAGLGVAMGNAVEAVKQAADYETDDNEHDGVARVVERFFLQTK</sequence>
<dbReference type="GO" id="GO:0000287">
    <property type="term" value="F:magnesium ion binding"/>
    <property type="evidence" value="ECO:0007669"/>
    <property type="project" value="TreeGrafter"/>
</dbReference>
<gene>
    <name evidence="1" type="ORF">H9943_07780</name>
</gene>
<dbReference type="AlphaFoldDB" id="A0A9D2S1U9"/>
<dbReference type="PANTHER" id="PTHR10000">
    <property type="entry name" value="PHOSPHOSERINE PHOSPHATASE"/>
    <property type="match status" value="1"/>
</dbReference>
<dbReference type="EMBL" id="DWYA01000063">
    <property type="protein sequence ID" value="HJB40279.1"/>
    <property type="molecule type" value="Genomic_DNA"/>
</dbReference>
<evidence type="ECO:0000313" key="1">
    <source>
        <dbReference type="EMBL" id="HJB40279.1"/>
    </source>
</evidence>
<dbReference type="SFLD" id="SFLDS00003">
    <property type="entry name" value="Haloacid_Dehalogenase"/>
    <property type="match status" value="1"/>
</dbReference>
<dbReference type="InterPro" id="IPR006379">
    <property type="entry name" value="HAD-SF_hydro_IIB"/>
</dbReference>
<evidence type="ECO:0000313" key="2">
    <source>
        <dbReference type="Proteomes" id="UP000824209"/>
    </source>
</evidence>
<dbReference type="Gene3D" id="3.30.1240.10">
    <property type="match status" value="1"/>
</dbReference>
<dbReference type="CDD" id="cd07516">
    <property type="entry name" value="HAD_Pase"/>
    <property type="match status" value="1"/>
</dbReference>
<proteinExistence type="predicted"/>
<dbReference type="SUPFAM" id="SSF56784">
    <property type="entry name" value="HAD-like"/>
    <property type="match status" value="1"/>
</dbReference>
<accession>A0A9D2S1U9</accession>
<dbReference type="GO" id="GO:0016791">
    <property type="term" value="F:phosphatase activity"/>
    <property type="evidence" value="ECO:0007669"/>
    <property type="project" value="UniProtKB-ARBA"/>
</dbReference>
<dbReference type="NCBIfam" id="TIGR01484">
    <property type="entry name" value="HAD-SF-IIB"/>
    <property type="match status" value="1"/>
</dbReference>
<dbReference type="GO" id="GO:0005829">
    <property type="term" value="C:cytosol"/>
    <property type="evidence" value="ECO:0007669"/>
    <property type="project" value="TreeGrafter"/>
</dbReference>
<dbReference type="NCBIfam" id="TIGR00099">
    <property type="entry name" value="Cof-subfamily"/>
    <property type="match status" value="1"/>
</dbReference>
<keyword evidence="1" id="KW-0378">Hydrolase</keyword>
<dbReference type="PROSITE" id="PS01229">
    <property type="entry name" value="COF_2"/>
    <property type="match status" value="1"/>
</dbReference>
<reference evidence="1" key="2">
    <citation type="submission" date="2021-04" db="EMBL/GenBank/DDBJ databases">
        <authorList>
            <person name="Gilroy R."/>
        </authorList>
    </citation>
    <scope>NUCLEOTIDE SEQUENCE</scope>
    <source>
        <strain evidence="1">ChiBcec8-14828</strain>
    </source>
</reference>
<dbReference type="InterPro" id="IPR036412">
    <property type="entry name" value="HAD-like_sf"/>
</dbReference>
<dbReference type="Pfam" id="PF08282">
    <property type="entry name" value="Hydrolase_3"/>
    <property type="match status" value="1"/>
</dbReference>
<dbReference type="Gene3D" id="3.40.50.1000">
    <property type="entry name" value="HAD superfamily/HAD-like"/>
    <property type="match status" value="1"/>
</dbReference>
<dbReference type="Proteomes" id="UP000824209">
    <property type="component" value="Unassembled WGS sequence"/>
</dbReference>
<reference evidence="1" key="1">
    <citation type="journal article" date="2021" name="PeerJ">
        <title>Extensive microbial diversity within the chicken gut microbiome revealed by metagenomics and culture.</title>
        <authorList>
            <person name="Gilroy R."/>
            <person name="Ravi A."/>
            <person name="Getino M."/>
            <person name="Pursley I."/>
            <person name="Horton D.L."/>
            <person name="Alikhan N.F."/>
            <person name="Baker D."/>
            <person name="Gharbi K."/>
            <person name="Hall N."/>
            <person name="Watson M."/>
            <person name="Adriaenssens E.M."/>
            <person name="Foster-Nyarko E."/>
            <person name="Jarju S."/>
            <person name="Secka A."/>
            <person name="Antonio M."/>
            <person name="Oren A."/>
            <person name="Chaudhuri R.R."/>
            <person name="La Ragione R."/>
            <person name="Hildebrand F."/>
            <person name="Pallen M.J."/>
        </authorList>
    </citation>
    <scope>NUCLEOTIDE SEQUENCE</scope>
    <source>
        <strain evidence="1">ChiBcec8-14828</strain>
    </source>
</reference>
<name>A0A9D2S1U9_9FIRM</name>